<organism evidence="14 15">
    <name type="scientific">Savagea faecisuis</name>
    <dbReference type="NCBI Taxonomy" id="1274803"/>
    <lineage>
        <taxon>Bacteria</taxon>
        <taxon>Bacillati</taxon>
        <taxon>Bacillota</taxon>
        <taxon>Bacilli</taxon>
        <taxon>Bacillales</taxon>
        <taxon>Caryophanaceae</taxon>
        <taxon>Savagea</taxon>
    </lineage>
</organism>
<dbReference type="PROSITE" id="PS00665">
    <property type="entry name" value="DHDPS_1"/>
    <property type="match status" value="1"/>
</dbReference>
<evidence type="ECO:0000256" key="8">
    <source>
        <dbReference type="ARBA" id="ARBA00023154"/>
    </source>
</evidence>
<comment type="similarity">
    <text evidence="3 12 13">Belongs to the DapA family.</text>
</comment>
<dbReference type="InterPro" id="IPR020624">
    <property type="entry name" value="Schiff_base-form_aldolases_CS"/>
</dbReference>
<evidence type="ECO:0000313" key="15">
    <source>
        <dbReference type="Proteomes" id="UP001596976"/>
    </source>
</evidence>
<evidence type="ECO:0000256" key="13">
    <source>
        <dbReference type="PIRNR" id="PIRNR001365"/>
    </source>
</evidence>
<dbReference type="EMBL" id="JBHTJF010000022">
    <property type="protein sequence ID" value="MFD0943376.1"/>
    <property type="molecule type" value="Genomic_DNA"/>
</dbReference>
<evidence type="ECO:0000256" key="9">
    <source>
        <dbReference type="ARBA" id="ARBA00023239"/>
    </source>
</evidence>
<dbReference type="EC" id="4.3.3.7" evidence="4 12"/>
<keyword evidence="8 12" id="KW-0457">Lysine biosynthesis</keyword>
<evidence type="ECO:0000256" key="11">
    <source>
        <dbReference type="ARBA" id="ARBA00047836"/>
    </source>
</evidence>
<comment type="caution">
    <text evidence="14">The sequence shown here is derived from an EMBL/GenBank/DDBJ whole genome shotgun (WGS) entry which is preliminary data.</text>
</comment>
<evidence type="ECO:0000256" key="6">
    <source>
        <dbReference type="ARBA" id="ARBA00022605"/>
    </source>
</evidence>
<comment type="catalytic activity">
    <reaction evidence="11 12">
        <text>L-aspartate 4-semialdehyde + pyruvate = (2S,4S)-4-hydroxy-2,3,4,5-tetrahydrodipicolinate + H2O + H(+)</text>
        <dbReference type="Rhea" id="RHEA:34171"/>
        <dbReference type="ChEBI" id="CHEBI:15361"/>
        <dbReference type="ChEBI" id="CHEBI:15377"/>
        <dbReference type="ChEBI" id="CHEBI:15378"/>
        <dbReference type="ChEBI" id="CHEBI:67139"/>
        <dbReference type="ChEBI" id="CHEBI:537519"/>
        <dbReference type="EC" id="4.3.3.7"/>
    </reaction>
</comment>
<evidence type="ECO:0000256" key="2">
    <source>
        <dbReference type="ARBA" id="ARBA00005120"/>
    </source>
</evidence>
<dbReference type="PANTHER" id="PTHR12128">
    <property type="entry name" value="DIHYDRODIPICOLINATE SYNTHASE"/>
    <property type="match status" value="1"/>
</dbReference>
<keyword evidence="7 12" id="KW-0220">Diaminopimelate biosynthesis</keyword>
<dbReference type="PROSITE" id="PS00666">
    <property type="entry name" value="DHDPS_2"/>
    <property type="match status" value="1"/>
</dbReference>
<dbReference type="SMART" id="SM01130">
    <property type="entry name" value="DHDPS"/>
    <property type="match status" value="1"/>
</dbReference>
<dbReference type="GO" id="GO:0016740">
    <property type="term" value="F:transferase activity"/>
    <property type="evidence" value="ECO:0007669"/>
    <property type="project" value="UniProtKB-KW"/>
</dbReference>
<comment type="caution">
    <text evidence="12">Was originally thought to be a dihydrodipicolinate synthase (DHDPS), catalyzing the condensation of (S)-aspartate-beta-semialdehyde [(S)-ASA] and pyruvate to dihydrodipicolinate (DHDP). However, it was shown in E.coli that the product of the enzymatic reaction is not dihydrodipicolinate but in fact (4S)-4-hydroxy-2,3,4,5-tetrahydro-(2S)-dipicolinic acid (HTPA), and that the consecutive dehydration reaction leading to DHDP is not spontaneous but catalyzed by DapB.</text>
</comment>
<feature type="binding site" evidence="12">
    <location>
        <position position="46"/>
    </location>
    <ligand>
        <name>pyruvate</name>
        <dbReference type="ChEBI" id="CHEBI:15361"/>
    </ligand>
</feature>
<accession>A0ABW3GW34</accession>
<comment type="subunit">
    <text evidence="12">Homotetramer; dimer of dimers.</text>
</comment>
<dbReference type="HAMAP" id="MF_00418">
    <property type="entry name" value="DapA"/>
    <property type="match status" value="1"/>
</dbReference>
<gene>
    <name evidence="12 14" type="primary">dapA</name>
    <name evidence="14" type="ORF">ACFQ0V_06260</name>
</gene>
<comment type="function">
    <text evidence="1 12">Catalyzes the condensation of (S)-aspartate-beta-semialdehyde [(S)-ASA] and pyruvate to 4-hydroxy-tetrahydrodipicolinate (HTPA).</text>
</comment>
<keyword evidence="14" id="KW-0808">Transferase</keyword>
<dbReference type="PIRSF" id="PIRSF001365">
    <property type="entry name" value="DHDPS"/>
    <property type="match status" value="1"/>
</dbReference>
<evidence type="ECO:0000256" key="7">
    <source>
        <dbReference type="ARBA" id="ARBA00022915"/>
    </source>
</evidence>
<feature type="active site" description="Schiff-base intermediate with substrate" evidence="12">
    <location>
        <position position="162"/>
    </location>
</feature>
<comment type="subcellular location">
    <subcellularLocation>
        <location evidence="12">Cytoplasm</location>
    </subcellularLocation>
</comment>
<keyword evidence="10 12" id="KW-0704">Schiff base</keyword>
<sequence>MELGRIGTAMVTPFDEQGQIDEALTHRLVEHLITNGTDSLIINGTTGESPTVTREEKLQMLRWVKDAAKGRVPIIAGTGSYNTAESIEMTKEAEELGVDGVMLVVPYYNKPNQSAMYRHFSTIAEETDLPILLYNIPGRSGVNMTAETTIALSKVSNIRAVKEASGDIEQMAMIVEGAAEGFSVYSGDDGMTLPLLSIGGKGVISVASHVLGNEMQQMMQAFERGELATAAQMHRRLLPAFKALFSEPNPVPLKHVLNRQAIAVGSVRLPLIPLEADHASFDSSWDQYMMKIQE</sequence>
<comment type="pathway">
    <text evidence="2 12">Amino-acid biosynthesis; L-lysine biosynthesis via DAP pathway; (S)-tetrahydrodipicolinate from L-aspartate: step 3/4.</text>
</comment>
<keyword evidence="5 12" id="KW-0963">Cytoplasm</keyword>
<dbReference type="Pfam" id="PF00701">
    <property type="entry name" value="DHDPS"/>
    <property type="match status" value="1"/>
</dbReference>
<dbReference type="SUPFAM" id="SSF51569">
    <property type="entry name" value="Aldolase"/>
    <property type="match status" value="1"/>
</dbReference>
<feature type="active site" description="Proton donor/acceptor" evidence="12">
    <location>
        <position position="134"/>
    </location>
</feature>
<dbReference type="CDD" id="cd00950">
    <property type="entry name" value="DHDPS"/>
    <property type="match status" value="1"/>
</dbReference>
<dbReference type="GO" id="GO:0008840">
    <property type="term" value="F:4-hydroxy-tetrahydrodipicolinate synthase activity"/>
    <property type="evidence" value="ECO:0007669"/>
    <property type="project" value="UniProtKB-EC"/>
</dbReference>
<feature type="binding site" evidence="12">
    <location>
        <position position="204"/>
    </location>
    <ligand>
        <name>pyruvate</name>
        <dbReference type="ChEBI" id="CHEBI:15361"/>
    </ligand>
</feature>
<evidence type="ECO:0000313" key="14">
    <source>
        <dbReference type="EMBL" id="MFD0943376.1"/>
    </source>
</evidence>
<evidence type="ECO:0000256" key="1">
    <source>
        <dbReference type="ARBA" id="ARBA00003294"/>
    </source>
</evidence>
<evidence type="ECO:0000256" key="3">
    <source>
        <dbReference type="ARBA" id="ARBA00007592"/>
    </source>
</evidence>
<feature type="site" description="Part of a proton relay during catalysis" evidence="12">
    <location>
        <position position="45"/>
    </location>
</feature>
<dbReference type="Proteomes" id="UP001596976">
    <property type="component" value="Unassembled WGS sequence"/>
</dbReference>
<feature type="site" description="Part of a proton relay during catalysis" evidence="12">
    <location>
        <position position="108"/>
    </location>
</feature>
<dbReference type="NCBIfam" id="TIGR00674">
    <property type="entry name" value="dapA"/>
    <property type="match status" value="1"/>
</dbReference>
<proteinExistence type="inferred from homology"/>
<reference evidence="15" key="1">
    <citation type="journal article" date="2019" name="Int. J. Syst. Evol. Microbiol.">
        <title>The Global Catalogue of Microorganisms (GCM) 10K type strain sequencing project: providing services to taxonomists for standard genome sequencing and annotation.</title>
        <authorList>
            <consortium name="The Broad Institute Genomics Platform"/>
            <consortium name="The Broad Institute Genome Sequencing Center for Infectious Disease"/>
            <person name="Wu L."/>
            <person name="Ma J."/>
        </authorList>
    </citation>
    <scope>NUCLEOTIDE SEQUENCE [LARGE SCALE GENOMIC DNA]</scope>
    <source>
        <strain evidence="15">CCUG 63563</strain>
    </source>
</reference>
<evidence type="ECO:0000256" key="5">
    <source>
        <dbReference type="ARBA" id="ARBA00022490"/>
    </source>
</evidence>
<keyword evidence="9 12" id="KW-0456">Lyase</keyword>
<evidence type="ECO:0000256" key="4">
    <source>
        <dbReference type="ARBA" id="ARBA00012086"/>
    </source>
</evidence>
<dbReference type="InterPro" id="IPR020625">
    <property type="entry name" value="Schiff_base-form_aldolases_AS"/>
</dbReference>
<protein>
    <recommendedName>
        <fullName evidence="4 12">4-hydroxy-tetrahydrodipicolinate synthase</fullName>
        <shortName evidence="12">HTPA synthase</shortName>
        <ecNumber evidence="4 12">4.3.3.7</ecNumber>
    </recommendedName>
</protein>
<dbReference type="InterPro" id="IPR005263">
    <property type="entry name" value="DapA"/>
</dbReference>
<evidence type="ECO:0000256" key="12">
    <source>
        <dbReference type="HAMAP-Rule" id="MF_00418"/>
    </source>
</evidence>
<keyword evidence="6 12" id="KW-0028">Amino-acid biosynthesis</keyword>
<dbReference type="InterPro" id="IPR002220">
    <property type="entry name" value="DapA-like"/>
</dbReference>
<dbReference type="PRINTS" id="PR00146">
    <property type="entry name" value="DHPICSNTHASE"/>
</dbReference>
<dbReference type="InterPro" id="IPR013785">
    <property type="entry name" value="Aldolase_TIM"/>
</dbReference>
<dbReference type="PANTHER" id="PTHR12128:SF66">
    <property type="entry name" value="4-HYDROXY-2-OXOGLUTARATE ALDOLASE, MITOCHONDRIAL"/>
    <property type="match status" value="1"/>
</dbReference>
<keyword evidence="15" id="KW-1185">Reference proteome</keyword>
<dbReference type="Gene3D" id="3.20.20.70">
    <property type="entry name" value="Aldolase class I"/>
    <property type="match status" value="1"/>
</dbReference>
<dbReference type="RefSeq" id="WP_381011096.1">
    <property type="nucleotide sequence ID" value="NZ_JBHTJF010000022.1"/>
</dbReference>
<name>A0ABW3GW34_9BACL</name>
<evidence type="ECO:0000256" key="10">
    <source>
        <dbReference type="ARBA" id="ARBA00023270"/>
    </source>
</evidence>